<dbReference type="GO" id="GO:0046688">
    <property type="term" value="P:response to copper ion"/>
    <property type="evidence" value="ECO:0007669"/>
    <property type="project" value="InterPro"/>
</dbReference>
<keyword evidence="2" id="KW-0186">Copper</keyword>
<dbReference type="InterPro" id="IPR014756">
    <property type="entry name" value="Ig_E-set"/>
</dbReference>
<protein>
    <submittedName>
        <fullName evidence="7">Copper resistance protein CopC</fullName>
    </submittedName>
</protein>
<organism evidence="7 8">
    <name type="scientific">Corynebacterium tuberculostearicum</name>
    <dbReference type="NCBI Taxonomy" id="38304"/>
    <lineage>
        <taxon>Bacteria</taxon>
        <taxon>Bacillati</taxon>
        <taxon>Actinomycetota</taxon>
        <taxon>Actinomycetes</taxon>
        <taxon>Mycobacteriales</taxon>
        <taxon>Corynebacteriaceae</taxon>
        <taxon>Corynebacterium</taxon>
    </lineage>
</organism>
<gene>
    <name evidence="7" type="ORF">JDP02_05305</name>
</gene>
<dbReference type="InterPro" id="IPR007348">
    <property type="entry name" value="CopC_dom"/>
</dbReference>
<accession>A0A8I1I1Y1</accession>
<keyword evidence="1 5" id="KW-0732">Signal</keyword>
<sequence length="188" mass="19735">MGYRVPWLRRTAAAVGTAALVLGGSMPAAFAHDSVIGGSVKDGDQLDEFPKEITLEFSGIPKEDFNTFAVTNADTGEKLFSQEPQLHERDLTIETPEGVNPGPGNYQVGFQITSSDGHATRGGVEFSVKGDGAENPEAGESDATDQETTEGLPMSLKIILGVGGVLAIAAVVALFIAKSRRIDSEGEK</sequence>
<dbReference type="Proteomes" id="UP000603369">
    <property type="component" value="Unassembled WGS sequence"/>
</dbReference>
<evidence type="ECO:0000256" key="1">
    <source>
        <dbReference type="ARBA" id="ARBA00022729"/>
    </source>
</evidence>
<keyword evidence="4" id="KW-0472">Membrane</keyword>
<dbReference type="SUPFAM" id="SSF81296">
    <property type="entry name" value="E set domains"/>
    <property type="match status" value="1"/>
</dbReference>
<feature type="domain" description="CopC" evidence="6">
    <location>
        <begin position="32"/>
        <end position="128"/>
    </location>
</feature>
<evidence type="ECO:0000313" key="7">
    <source>
        <dbReference type="EMBL" id="MBK3427938.1"/>
    </source>
</evidence>
<dbReference type="GO" id="GO:0042597">
    <property type="term" value="C:periplasmic space"/>
    <property type="evidence" value="ECO:0007669"/>
    <property type="project" value="InterPro"/>
</dbReference>
<dbReference type="RefSeq" id="WP_200435689.1">
    <property type="nucleotide sequence ID" value="NZ_JAEHFL010000006.1"/>
</dbReference>
<evidence type="ECO:0000256" key="2">
    <source>
        <dbReference type="ARBA" id="ARBA00023008"/>
    </source>
</evidence>
<dbReference type="GO" id="GO:0005507">
    <property type="term" value="F:copper ion binding"/>
    <property type="evidence" value="ECO:0007669"/>
    <property type="project" value="InterPro"/>
</dbReference>
<dbReference type="AlphaFoldDB" id="A0A8I1I1Y1"/>
<dbReference type="EMBL" id="JAEHFL010000006">
    <property type="protein sequence ID" value="MBK3427938.1"/>
    <property type="molecule type" value="Genomic_DNA"/>
</dbReference>
<dbReference type="InterPro" id="IPR014755">
    <property type="entry name" value="Cu-Rt/internalin_Ig-like"/>
</dbReference>
<feature type="compositionally biased region" description="Acidic residues" evidence="3">
    <location>
        <begin position="137"/>
        <end position="148"/>
    </location>
</feature>
<evidence type="ECO:0000313" key="8">
    <source>
        <dbReference type="Proteomes" id="UP000603369"/>
    </source>
</evidence>
<comment type="caution">
    <text evidence="7">The sequence shown here is derived from an EMBL/GenBank/DDBJ whole genome shotgun (WGS) entry which is preliminary data.</text>
</comment>
<keyword evidence="4" id="KW-1133">Transmembrane helix</keyword>
<keyword evidence="4" id="KW-0812">Transmembrane</keyword>
<dbReference type="Pfam" id="PF04234">
    <property type="entry name" value="CopC"/>
    <property type="match status" value="1"/>
</dbReference>
<feature type="region of interest" description="Disordered" evidence="3">
    <location>
        <begin position="121"/>
        <end position="149"/>
    </location>
</feature>
<evidence type="ECO:0000256" key="4">
    <source>
        <dbReference type="SAM" id="Phobius"/>
    </source>
</evidence>
<name>A0A8I1I1Y1_9CORY</name>
<feature type="chain" id="PRO_5034637814" evidence="5">
    <location>
        <begin position="32"/>
        <end position="188"/>
    </location>
</feature>
<evidence type="ECO:0000256" key="5">
    <source>
        <dbReference type="SAM" id="SignalP"/>
    </source>
</evidence>
<dbReference type="Gene3D" id="2.60.40.1220">
    <property type="match status" value="1"/>
</dbReference>
<evidence type="ECO:0000256" key="3">
    <source>
        <dbReference type="SAM" id="MobiDB-lite"/>
    </source>
</evidence>
<feature type="transmembrane region" description="Helical" evidence="4">
    <location>
        <begin position="158"/>
        <end position="177"/>
    </location>
</feature>
<proteinExistence type="predicted"/>
<feature type="signal peptide" evidence="5">
    <location>
        <begin position="1"/>
        <end position="31"/>
    </location>
</feature>
<evidence type="ECO:0000259" key="6">
    <source>
        <dbReference type="Pfam" id="PF04234"/>
    </source>
</evidence>
<reference evidence="7 8" key="1">
    <citation type="submission" date="2020-12" db="EMBL/GenBank/DDBJ databases">
        <title>Draft genome sequence of the commensal strain Corynebacterium tuberculostearicum MFP09/CIP 102622 isolated from human skin.</title>
        <authorList>
            <person name="Boukerb A.M."/>
            <person name="Janvier X."/>
            <person name="Feuilloley M.G.J."/>
            <person name="Groboillot A."/>
        </authorList>
    </citation>
    <scope>NUCLEOTIDE SEQUENCE [LARGE SCALE GENOMIC DNA]</scope>
    <source>
        <strain evidence="7 8">CIP 102622</strain>
    </source>
</reference>
<keyword evidence="8" id="KW-1185">Reference proteome</keyword>